<dbReference type="PANTHER" id="PTHR11058:SF21">
    <property type="entry name" value="NADH-QUINONE OXIDOREDUCTASE SUBUNIT A"/>
    <property type="match status" value="1"/>
</dbReference>
<dbReference type="GO" id="GO:0048038">
    <property type="term" value="F:quinone binding"/>
    <property type="evidence" value="ECO:0007669"/>
    <property type="project" value="UniProtKB-KW"/>
</dbReference>
<evidence type="ECO:0000256" key="8">
    <source>
        <dbReference type="ARBA" id="ARBA00022989"/>
    </source>
</evidence>
<evidence type="ECO:0000256" key="9">
    <source>
        <dbReference type="ARBA" id="ARBA00023027"/>
    </source>
</evidence>
<evidence type="ECO:0000256" key="4">
    <source>
        <dbReference type="ARBA" id="ARBA00022475"/>
    </source>
</evidence>
<gene>
    <name evidence="12" type="primary">nuoA</name>
    <name evidence="14" type="ORF">C3Y92_14345</name>
</gene>
<evidence type="ECO:0000256" key="5">
    <source>
        <dbReference type="ARBA" id="ARBA00022692"/>
    </source>
</evidence>
<keyword evidence="11 12" id="KW-0472">Membrane</keyword>
<dbReference type="KEGG" id="dcb:C3Y92_14345"/>
<keyword evidence="3 12" id="KW-0813">Transport</keyword>
<accession>A0A4P6HSI1</accession>
<dbReference type="Pfam" id="PF00507">
    <property type="entry name" value="Oxidored_q4"/>
    <property type="match status" value="1"/>
</dbReference>
<evidence type="ECO:0000256" key="1">
    <source>
        <dbReference type="ARBA" id="ARBA00004141"/>
    </source>
</evidence>
<dbReference type="Gene3D" id="1.20.58.1610">
    <property type="entry name" value="NADH:ubiquinone/plastoquinone oxidoreductase, chain 3"/>
    <property type="match status" value="1"/>
</dbReference>
<dbReference type="InterPro" id="IPR000440">
    <property type="entry name" value="NADH_UbQ/plastoQ_OxRdtase_su3"/>
</dbReference>
<keyword evidence="15" id="KW-1185">Reference proteome</keyword>
<dbReference type="GO" id="GO:0008137">
    <property type="term" value="F:NADH dehydrogenase (ubiquinone) activity"/>
    <property type="evidence" value="ECO:0007669"/>
    <property type="project" value="InterPro"/>
</dbReference>
<organism evidence="14 15">
    <name type="scientific">Solidesulfovibrio carbinolicus</name>
    <dbReference type="NCBI Taxonomy" id="296842"/>
    <lineage>
        <taxon>Bacteria</taxon>
        <taxon>Pseudomonadati</taxon>
        <taxon>Thermodesulfobacteriota</taxon>
        <taxon>Desulfovibrionia</taxon>
        <taxon>Desulfovibrionales</taxon>
        <taxon>Desulfovibrionaceae</taxon>
        <taxon>Solidesulfovibrio</taxon>
    </lineage>
</organism>
<keyword evidence="5 12" id="KW-0812">Transmembrane</keyword>
<dbReference type="EMBL" id="CP026538">
    <property type="protein sequence ID" value="QAZ68338.1"/>
    <property type="molecule type" value="Genomic_DNA"/>
</dbReference>
<sequence>MPQPLAYVPLDAPFSPWNPGALPLVVYIGIVCGVMAIILFLSGFLTRRRPSPAKQQPYECGIIPTGPGRFRYPVPFFLVAVLFLLFDVETAYIIAYAAAWPELGLAGYLRMAVFIIVLGIGLAYAWSKGALDWDEEEGL</sequence>
<dbReference type="GO" id="GO:0050136">
    <property type="term" value="F:NADH dehydrogenase (quinone) (non-electrogenic) activity"/>
    <property type="evidence" value="ECO:0007669"/>
    <property type="project" value="UniProtKB-UniRule"/>
</dbReference>
<dbReference type="Proteomes" id="UP000293296">
    <property type="component" value="Chromosome"/>
</dbReference>
<dbReference type="GO" id="GO:0030964">
    <property type="term" value="C:NADH dehydrogenase complex"/>
    <property type="evidence" value="ECO:0007669"/>
    <property type="project" value="TreeGrafter"/>
</dbReference>
<evidence type="ECO:0000256" key="13">
    <source>
        <dbReference type="RuleBase" id="RU003639"/>
    </source>
</evidence>
<evidence type="ECO:0000256" key="6">
    <source>
        <dbReference type="ARBA" id="ARBA00022719"/>
    </source>
</evidence>
<comment type="subunit">
    <text evidence="12">NDH-1 is composed of 14 different subunits. Subunits NuoA, H, J, K, L, M, N constitute the membrane sector of the complex.</text>
</comment>
<reference evidence="14 15" key="1">
    <citation type="submission" date="2018-02" db="EMBL/GenBank/DDBJ databases">
        <title>Genome sequence of Desulfovibrio carbinolicus DSM 3852.</title>
        <authorList>
            <person name="Wilbanks E."/>
            <person name="Skennerton C.T."/>
            <person name="Orphan V.J."/>
        </authorList>
    </citation>
    <scope>NUCLEOTIDE SEQUENCE [LARGE SCALE GENOMIC DNA]</scope>
    <source>
        <strain evidence="14 15">DSM 3852</strain>
    </source>
</reference>
<dbReference type="RefSeq" id="WP_129353738.1">
    <property type="nucleotide sequence ID" value="NZ_CP026538.1"/>
</dbReference>
<evidence type="ECO:0000313" key="15">
    <source>
        <dbReference type="Proteomes" id="UP000293296"/>
    </source>
</evidence>
<dbReference type="InterPro" id="IPR038430">
    <property type="entry name" value="NDAH_ubi_oxred_su3_sf"/>
</dbReference>
<evidence type="ECO:0000256" key="3">
    <source>
        <dbReference type="ARBA" id="ARBA00022448"/>
    </source>
</evidence>
<comment type="function">
    <text evidence="12">NDH-1 shuttles electrons from NADH, via FMN and iron-sulfur (Fe-S) centers, to quinones in the respiratory chain. The immediate electron acceptor for the enzyme in this species is believed to be ubiquinone. Couples the redox reaction to proton translocation (for every two electrons transferred, four hydrogen ions are translocated across the cytoplasmic membrane), and thus conserves the redox energy in a proton gradient.</text>
</comment>
<evidence type="ECO:0000256" key="7">
    <source>
        <dbReference type="ARBA" id="ARBA00022967"/>
    </source>
</evidence>
<keyword evidence="10 12" id="KW-0830">Ubiquinone</keyword>
<comment type="similarity">
    <text evidence="2 12 13">Belongs to the complex I subunit 3 family.</text>
</comment>
<comment type="subcellular location">
    <subcellularLocation>
        <location evidence="12 13">Cell membrane</location>
        <topology evidence="12 13">Multi-pass membrane protein</topology>
    </subcellularLocation>
    <subcellularLocation>
        <location evidence="1">Membrane</location>
        <topology evidence="1">Multi-pass membrane protein</topology>
    </subcellularLocation>
</comment>
<evidence type="ECO:0000256" key="12">
    <source>
        <dbReference type="HAMAP-Rule" id="MF_01394"/>
    </source>
</evidence>
<evidence type="ECO:0000256" key="11">
    <source>
        <dbReference type="ARBA" id="ARBA00023136"/>
    </source>
</evidence>
<feature type="transmembrane region" description="Helical" evidence="12">
    <location>
        <begin position="20"/>
        <end position="45"/>
    </location>
</feature>
<dbReference type="EC" id="7.1.1.-" evidence="12"/>
<dbReference type="GO" id="GO:0005886">
    <property type="term" value="C:plasma membrane"/>
    <property type="evidence" value="ECO:0007669"/>
    <property type="project" value="UniProtKB-SubCell"/>
</dbReference>
<name>A0A4P6HSI1_9BACT</name>
<dbReference type="OrthoDB" id="9791970at2"/>
<evidence type="ECO:0000313" key="14">
    <source>
        <dbReference type="EMBL" id="QAZ68338.1"/>
    </source>
</evidence>
<feature type="transmembrane region" description="Helical" evidence="12">
    <location>
        <begin position="105"/>
        <end position="126"/>
    </location>
</feature>
<evidence type="ECO:0000256" key="10">
    <source>
        <dbReference type="ARBA" id="ARBA00023075"/>
    </source>
</evidence>
<evidence type="ECO:0000256" key="2">
    <source>
        <dbReference type="ARBA" id="ARBA00008472"/>
    </source>
</evidence>
<feature type="transmembrane region" description="Helical" evidence="12">
    <location>
        <begin position="76"/>
        <end position="99"/>
    </location>
</feature>
<keyword evidence="9 12" id="KW-0520">NAD</keyword>
<dbReference type="PANTHER" id="PTHR11058">
    <property type="entry name" value="NADH-UBIQUINONE OXIDOREDUCTASE CHAIN 3"/>
    <property type="match status" value="1"/>
</dbReference>
<dbReference type="HAMAP" id="MF_01394">
    <property type="entry name" value="NDH1_NuoA"/>
    <property type="match status" value="1"/>
</dbReference>
<comment type="catalytic activity">
    <reaction evidence="12 13">
        <text>a quinone + NADH + 5 H(+)(in) = a quinol + NAD(+) + 4 H(+)(out)</text>
        <dbReference type="Rhea" id="RHEA:57888"/>
        <dbReference type="ChEBI" id="CHEBI:15378"/>
        <dbReference type="ChEBI" id="CHEBI:24646"/>
        <dbReference type="ChEBI" id="CHEBI:57540"/>
        <dbReference type="ChEBI" id="CHEBI:57945"/>
        <dbReference type="ChEBI" id="CHEBI:132124"/>
    </reaction>
</comment>
<proteinExistence type="inferred from homology"/>
<protein>
    <recommendedName>
        <fullName evidence="12">NADH-quinone oxidoreductase subunit A</fullName>
        <ecNumber evidence="12">7.1.1.-</ecNumber>
    </recommendedName>
    <alternativeName>
        <fullName evidence="12">NADH dehydrogenase I subunit A</fullName>
    </alternativeName>
    <alternativeName>
        <fullName evidence="12">NDH-1 subunit A</fullName>
    </alternativeName>
    <alternativeName>
        <fullName evidence="12">NUO1</fullName>
    </alternativeName>
</protein>
<keyword evidence="6 12" id="KW-0874">Quinone</keyword>
<keyword evidence="8 12" id="KW-1133">Transmembrane helix</keyword>
<keyword evidence="4 12" id="KW-1003">Cell membrane</keyword>
<dbReference type="InterPro" id="IPR023043">
    <property type="entry name" value="NAD(P)H_OxRDtase_bac/plastid"/>
</dbReference>
<dbReference type="AlphaFoldDB" id="A0A4P6HSI1"/>
<keyword evidence="7 12" id="KW-1278">Translocase</keyword>